<evidence type="ECO:0000313" key="3">
    <source>
        <dbReference type="Proteomes" id="UP000663841"/>
    </source>
</evidence>
<evidence type="ECO:0000313" key="2">
    <source>
        <dbReference type="EMBL" id="CAE6431602.1"/>
    </source>
</evidence>
<protein>
    <recommendedName>
        <fullName evidence="4">BTB domain-containing protein</fullName>
    </recommendedName>
</protein>
<reference evidence="2" key="1">
    <citation type="submission" date="2021-01" db="EMBL/GenBank/DDBJ databases">
        <authorList>
            <person name="Kaushik A."/>
        </authorList>
    </citation>
    <scope>NUCLEOTIDE SEQUENCE</scope>
    <source>
        <strain evidence="2">AG3-T5</strain>
    </source>
</reference>
<comment type="caution">
    <text evidence="2">The sequence shown here is derived from an EMBL/GenBank/DDBJ whole genome shotgun (WGS) entry which is preliminary data.</text>
</comment>
<proteinExistence type="predicted"/>
<name>A0A8H3AII7_9AGAM</name>
<dbReference type="EMBL" id="CAJMWW010000084">
    <property type="protein sequence ID" value="CAE6431602.1"/>
    <property type="molecule type" value="Genomic_DNA"/>
</dbReference>
<evidence type="ECO:0008006" key="4">
    <source>
        <dbReference type="Google" id="ProtNLM"/>
    </source>
</evidence>
<organism evidence="2 3">
    <name type="scientific">Rhizoctonia solani</name>
    <dbReference type="NCBI Taxonomy" id="456999"/>
    <lineage>
        <taxon>Eukaryota</taxon>
        <taxon>Fungi</taxon>
        <taxon>Dikarya</taxon>
        <taxon>Basidiomycota</taxon>
        <taxon>Agaricomycotina</taxon>
        <taxon>Agaricomycetes</taxon>
        <taxon>Cantharellales</taxon>
        <taxon>Ceratobasidiaceae</taxon>
        <taxon>Rhizoctonia</taxon>
    </lineage>
</organism>
<feature type="region of interest" description="Disordered" evidence="1">
    <location>
        <begin position="208"/>
        <end position="243"/>
    </location>
</feature>
<gene>
    <name evidence="2" type="ORF">RDB_LOCUS66526</name>
</gene>
<sequence length="250" mass="27703">MATLTSTNNRHSLSDPTQPVNPNDTVPTPSSRVASTVHDFTGTLVELQANDVVFKIPEARISKFTSLHQQLEDARRANPQSTRLSISVRGNNELVTDLFNTFKLLSTSSIEEPVNPNTETLVSAARISAAYGHPTLYTFCIERLEGLSLSSIERLHIARALSLSSWEEHAYKELSEREEMITKEEASLLGFDAYFQVASMRENRLRSNVVSPHSEADVPTEPQTATELRHSPDGDIPSSDDDMGFGLLFD</sequence>
<feature type="region of interest" description="Disordered" evidence="1">
    <location>
        <begin position="1"/>
        <end position="33"/>
    </location>
</feature>
<dbReference type="Proteomes" id="UP000663841">
    <property type="component" value="Unassembled WGS sequence"/>
</dbReference>
<dbReference type="AlphaFoldDB" id="A0A8H3AII7"/>
<evidence type="ECO:0000256" key="1">
    <source>
        <dbReference type="SAM" id="MobiDB-lite"/>
    </source>
</evidence>
<accession>A0A8H3AII7</accession>